<dbReference type="Proteomes" id="UP000320735">
    <property type="component" value="Unassembled WGS sequence"/>
</dbReference>
<reference evidence="1 2" key="1">
    <citation type="submission" date="2019-02" db="EMBL/GenBank/DDBJ databases">
        <title>Deep-cultivation of Planctomycetes and their phenomic and genomic characterization uncovers novel biology.</title>
        <authorList>
            <person name="Wiegand S."/>
            <person name="Jogler M."/>
            <person name="Boedeker C."/>
            <person name="Pinto D."/>
            <person name="Vollmers J."/>
            <person name="Rivas-Marin E."/>
            <person name="Kohn T."/>
            <person name="Peeters S.H."/>
            <person name="Heuer A."/>
            <person name="Rast P."/>
            <person name="Oberbeckmann S."/>
            <person name="Bunk B."/>
            <person name="Jeske O."/>
            <person name="Meyerdierks A."/>
            <person name="Storesund J.E."/>
            <person name="Kallscheuer N."/>
            <person name="Luecker S."/>
            <person name="Lage O.M."/>
            <person name="Pohl T."/>
            <person name="Merkel B.J."/>
            <person name="Hornburger P."/>
            <person name="Mueller R.-W."/>
            <person name="Bruemmer F."/>
            <person name="Labrenz M."/>
            <person name="Spormann A.M."/>
            <person name="Op Den Camp H."/>
            <person name="Overmann J."/>
            <person name="Amann R."/>
            <person name="Jetten M.S.M."/>
            <person name="Mascher T."/>
            <person name="Medema M.H."/>
            <person name="Devos D.P."/>
            <person name="Kaster A.-K."/>
            <person name="Ovreas L."/>
            <person name="Rohde M."/>
            <person name="Galperin M.Y."/>
            <person name="Jogler C."/>
        </authorList>
    </citation>
    <scope>NUCLEOTIDE SEQUENCE [LARGE SCALE GENOMIC DNA]</scope>
    <source>
        <strain evidence="1 2">CA54</strain>
    </source>
</reference>
<organism evidence="1 2">
    <name type="scientific">Symmachiella macrocystis</name>
    <dbReference type="NCBI Taxonomy" id="2527985"/>
    <lineage>
        <taxon>Bacteria</taxon>
        <taxon>Pseudomonadati</taxon>
        <taxon>Planctomycetota</taxon>
        <taxon>Planctomycetia</taxon>
        <taxon>Planctomycetales</taxon>
        <taxon>Planctomycetaceae</taxon>
        <taxon>Symmachiella</taxon>
    </lineage>
</organism>
<dbReference type="AlphaFoldDB" id="A0A5C6B643"/>
<dbReference type="RefSeq" id="WP_146373585.1">
    <property type="nucleotide sequence ID" value="NZ_SJPP01000003.1"/>
</dbReference>
<evidence type="ECO:0000313" key="1">
    <source>
        <dbReference type="EMBL" id="TWU06726.1"/>
    </source>
</evidence>
<dbReference type="OrthoDB" id="5366084at2"/>
<sequence>MIFDNDFKIDIGFNEIGAFVRATHKPTGNEKLAESVAADSIGKTRNALVAELRRMIYDPDDIRVDYMRTDGGEAIRVVHVPSGLERTAIRSGGSQETDLLDEILEELYAGRK</sequence>
<dbReference type="EMBL" id="SJPP01000003">
    <property type="protein sequence ID" value="TWU06726.1"/>
    <property type="molecule type" value="Genomic_DNA"/>
</dbReference>
<proteinExistence type="predicted"/>
<gene>
    <name evidence="1" type="ORF">CA54_51250</name>
</gene>
<keyword evidence="2" id="KW-1185">Reference proteome</keyword>
<evidence type="ECO:0000313" key="2">
    <source>
        <dbReference type="Proteomes" id="UP000320735"/>
    </source>
</evidence>
<protein>
    <submittedName>
        <fullName evidence="1">Uncharacterized protein</fullName>
    </submittedName>
</protein>
<name>A0A5C6B643_9PLAN</name>
<comment type="caution">
    <text evidence="1">The sequence shown here is derived from an EMBL/GenBank/DDBJ whole genome shotgun (WGS) entry which is preliminary data.</text>
</comment>
<accession>A0A5C6B643</accession>